<sequence length="168" mass="18503">MLLYGFRKLQAFATILYCRTTMASPELPTSSIENGLCEWCSELVNTNRKGSSRPRVRVFGEIEDTASLGCALCLPIHEGLSHVDKLLYLVRRTRISITIDTTDRGQVVKFWPAAFRNGGVSTSNRIRKVNILPIADGSSRSHHLAPETRDPSVNGASPLVAGELHKTP</sequence>
<gene>
    <name evidence="2" type="ORF">BDV96DRAFT_26015</name>
</gene>
<evidence type="ECO:0000313" key="2">
    <source>
        <dbReference type="EMBL" id="KAF2117427.1"/>
    </source>
</evidence>
<evidence type="ECO:0000313" key="3">
    <source>
        <dbReference type="Proteomes" id="UP000799770"/>
    </source>
</evidence>
<reference evidence="2" key="1">
    <citation type="journal article" date="2020" name="Stud. Mycol.">
        <title>101 Dothideomycetes genomes: a test case for predicting lifestyles and emergence of pathogens.</title>
        <authorList>
            <person name="Haridas S."/>
            <person name="Albert R."/>
            <person name="Binder M."/>
            <person name="Bloem J."/>
            <person name="Labutti K."/>
            <person name="Salamov A."/>
            <person name="Andreopoulos B."/>
            <person name="Baker S."/>
            <person name="Barry K."/>
            <person name="Bills G."/>
            <person name="Bluhm B."/>
            <person name="Cannon C."/>
            <person name="Castanera R."/>
            <person name="Culley D."/>
            <person name="Daum C."/>
            <person name="Ezra D."/>
            <person name="Gonzalez J."/>
            <person name="Henrissat B."/>
            <person name="Kuo A."/>
            <person name="Liang C."/>
            <person name="Lipzen A."/>
            <person name="Lutzoni F."/>
            <person name="Magnuson J."/>
            <person name="Mondo S."/>
            <person name="Nolan M."/>
            <person name="Ohm R."/>
            <person name="Pangilinan J."/>
            <person name="Park H.-J."/>
            <person name="Ramirez L."/>
            <person name="Alfaro M."/>
            <person name="Sun H."/>
            <person name="Tritt A."/>
            <person name="Yoshinaga Y."/>
            <person name="Zwiers L.-H."/>
            <person name="Turgeon B."/>
            <person name="Goodwin S."/>
            <person name="Spatafora J."/>
            <person name="Crous P."/>
            <person name="Grigoriev I."/>
        </authorList>
    </citation>
    <scope>NUCLEOTIDE SEQUENCE</scope>
    <source>
        <strain evidence="2">CBS 627.86</strain>
    </source>
</reference>
<evidence type="ECO:0000256" key="1">
    <source>
        <dbReference type="SAM" id="MobiDB-lite"/>
    </source>
</evidence>
<feature type="region of interest" description="Disordered" evidence="1">
    <location>
        <begin position="139"/>
        <end position="168"/>
    </location>
</feature>
<protein>
    <submittedName>
        <fullName evidence="2">Uncharacterized protein</fullName>
    </submittedName>
</protein>
<dbReference type="AlphaFoldDB" id="A0A6A5ZFB8"/>
<keyword evidence="3" id="KW-1185">Reference proteome</keyword>
<dbReference type="EMBL" id="ML977319">
    <property type="protein sequence ID" value="KAF2117427.1"/>
    <property type="molecule type" value="Genomic_DNA"/>
</dbReference>
<dbReference type="Proteomes" id="UP000799770">
    <property type="component" value="Unassembled WGS sequence"/>
</dbReference>
<accession>A0A6A5ZFB8</accession>
<name>A0A6A5ZFB8_9PLEO</name>
<organism evidence="2 3">
    <name type="scientific">Lophiotrema nucula</name>
    <dbReference type="NCBI Taxonomy" id="690887"/>
    <lineage>
        <taxon>Eukaryota</taxon>
        <taxon>Fungi</taxon>
        <taxon>Dikarya</taxon>
        <taxon>Ascomycota</taxon>
        <taxon>Pezizomycotina</taxon>
        <taxon>Dothideomycetes</taxon>
        <taxon>Pleosporomycetidae</taxon>
        <taxon>Pleosporales</taxon>
        <taxon>Lophiotremataceae</taxon>
        <taxon>Lophiotrema</taxon>
    </lineage>
</organism>
<proteinExistence type="predicted"/>